<dbReference type="PROSITE" id="PS51212">
    <property type="entry name" value="WSC"/>
    <property type="match status" value="1"/>
</dbReference>
<dbReference type="InterPro" id="IPR002889">
    <property type="entry name" value="WSC_carb-bd"/>
</dbReference>
<proteinExistence type="predicted"/>
<dbReference type="AlphaFoldDB" id="W6Y770"/>
<dbReference type="OrthoDB" id="10427528at2759"/>
<accession>W6Y770</accession>
<evidence type="ECO:0000259" key="2">
    <source>
        <dbReference type="PROSITE" id="PS51212"/>
    </source>
</evidence>
<dbReference type="KEGG" id="bze:COCCADRAFT_90850"/>
<feature type="chain" id="PRO_5004885374" description="WSC domain-containing protein" evidence="1">
    <location>
        <begin position="20"/>
        <end position="249"/>
    </location>
</feature>
<dbReference type="HOGENOM" id="CLU_077165_0_0_1"/>
<organism evidence="3 4">
    <name type="scientific">Cochliobolus carbonum (strain 26-R-13)</name>
    <name type="common">Maize leaf spot fungus</name>
    <name type="synonym">Bipolaris zeicola</name>
    <dbReference type="NCBI Taxonomy" id="930089"/>
    <lineage>
        <taxon>Eukaryota</taxon>
        <taxon>Fungi</taxon>
        <taxon>Dikarya</taxon>
        <taxon>Ascomycota</taxon>
        <taxon>Pezizomycotina</taxon>
        <taxon>Dothideomycetes</taxon>
        <taxon>Pleosporomycetidae</taxon>
        <taxon>Pleosporales</taxon>
        <taxon>Pleosporineae</taxon>
        <taxon>Pleosporaceae</taxon>
        <taxon>Bipolaris</taxon>
    </lineage>
</organism>
<evidence type="ECO:0000313" key="4">
    <source>
        <dbReference type="Proteomes" id="UP000053841"/>
    </source>
</evidence>
<dbReference type="GeneID" id="19153061"/>
<dbReference type="Proteomes" id="UP000053841">
    <property type="component" value="Unassembled WGS sequence"/>
</dbReference>
<dbReference type="RefSeq" id="XP_007710269.1">
    <property type="nucleotide sequence ID" value="XM_007712079.1"/>
</dbReference>
<dbReference type="Pfam" id="PF01822">
    <property type="entry name" value="WSC"/>
    <property type="match status" value="1"/>
</dbReference>
<evidence type="ECO:0000256" key="1">
    <source>
        <dbReference type="SAM" id="SignalP"/>
    </source>
</evidence>
<keyword evidence="4" id="KW-1185">Reference proteome</keyword>
<gene>
    <name evidence="3" type="ORF">COCCADRAFT_90850</name>
</gene>
<feature type="signal peptide" evidence="1">
    <location>
        <begin position="1"/>
        <end position="19"/>
    </location>
</feature>
<keyword evidence="1" id="KW-0732">Signal</keyword>
<evidence type="ECO:0000313" key="3">
    <source>
        <dbReference type="EMBL" id="EUC35437.1"/>
    </source>
</evidence>
<protein>
    <recommendedName>
        <fullName evidence="2">WSC domain-containing protein</fullName>
    </recommendedName>
</protein>
<dbReference type="EMBL" id="KI964575">
    <property type="protein sequence ID" value="EUC35437.1"/>
    <property type="molecule type" value="Genomic_DNA"/>
</dbReference>
<name>W6Y770_COCC2</name>
<sequence>MRASWTLAVSALYTTTISANDMQYAMGGLDLPGTMYACESGNPSITCTDPSLNNHDCSCTCTNGLTFKQPVPSPTGDNATACPSLDECQASNVQCLEREQALEVQLVSKQQELVDRENALQAQLTSKQQQLVNREKTLSAQLAAKQAELNNNKPFMFLPMTCRVETNNGISNSGTAYRRLPKNSPRECAQLCSKSGFFFLGDGTGCSCGNTSLGTVAVPVAECSTKCPGDPNHTCGSRTRVMVYYKYYI</sequence>
<feature type="domain" description="WSC" evidence="2">
    <location>
        <begin position="156"/>
        <end position="247"/>
    </location>
</feature>
<reference evidence="3 4" key="1">
    <citation type="journal article" date="2013" name="PLoS Genet.">
        <title>Comparative genome structure, secondary metabolite, and effector coding capacity across Cochliobolus pathogens.</title>
        <authorList>
            <person name="Condon B.J."/>
            <person name="Leng Y."/>
            <person name="Wu D."/>
            <person name="Bushley K.E."/>
            <person name="Ohm R.A."/>
            <person name="Otillar R."/>
            <person name="Martin J."/>
            <person name="Schackwitz W."/>
            <person name="Grimwood J."/>
            <person name="MohdZainudin N."/>
            <person name="Xue C."/>
            <person name="Wang R."/>
            <person name="Manning V.A."/>
            <person name="Dhillon B."/>
            <person name="Tu Z.J."/>
            <person name="Steffenson B.J."/>
            <person name="Salamov A."/>
            <person name="Sun H."/>
            <person name="Lowry S."/>
            <person name="LaButti K."/>
            <person name="Han J."/>
            <person name="Copeland A."/>
            <person name="Lindquist E."/>
            <person name="Barry K."/>
            <person name="Schmutz J."/>
            <person name="Baker S.E."/>
            <person name="Ciuffetti L.M."/>
            <person name="Grigoriev I.V."/>
            <person name="Zhong S."/>
            <person name="Turgeon B.G."/>
        </authorList>
    </citation>
    <scope>NUCLEOTIDE SEQUENCE [LARGE SCALE GENOMIC DNA]</scope>
    <source>
        <strain evidence="3 4">26-R-13</strain>
    </source>
</reference>